<dbReference type="Proteomes" id="UP001207528">
    <property type="component" value="Unassembled WGS sequence"/>
</dbReference>
<evidence type="ECO:0008006" key="4">
    <source>
        <dbReference type="Google" id="ProtNLM"/>
    </source>
</evidence>
<evidence type="ECO:0000313" key="2">
    <source>
        <dbReference type="EMBL" id="MCV7026599.1"/>
    </source>
</evidence>
<protein>
    <recommendedName>
        <fullName evidence="4">Cell division protein FtsK</fullName>
    </recommendedName>
</protein>
<feature type="transmembrane region" description="Helical" evidence="1">
    <location>
        <begin position="12"/>
        <end position="36"/>
    </location>
</feature>
<dbReference type="EMBL" id="JACKTI010000069">
    <property type="protein sequence ID" value="MCV7026599.1"/>
    <property type="molecule type" value="Genomic_DNA"/>
</dbReference>
<reference evidence="2" key="1">
    <citation type="submission" date="2020-07" db="EMBL/GenBank/DDBJ databases">
        <authorList>
            <person name="Pettersson B.M.F."/>
            <person name="Behra P.R.K."/>
            <person name="Ramesh M."/>
            <person name="Das S."/>
            <person name="Dasgupta S."/>
            <person name="Kirsebom L.A."/>
        </authorList>
    </citation>
    <scope>NUCLEOTIDE SEQUENCE</scope>
    <source>
        <strain evidence="2">DSM 44203</strain>
    </source>
</reference>
<dbReference type="RefSeq" id="WP_131808506.1">
    <property type="nucleotide sequence ID" value="NZ_BCTA01000012.1"/>
</dbReference>
<gene>
    <name evidence="2" type="ORF">H7I77_25150</name>
</gene>
<accession>A0AAW5SRW4</accession>
<proteinExistence type="predicted"/>
<evidence type="ECO:0000313" key="3">
    <source>
        <dbReference type="Proteomes" id="UP001207528"/>
    </source>
</evidence>
<keyword evidence="1" id="KW-1133">Transmembrane helix</keyword>
<dbReference type="SUPFAM" id="SSF52540">
    <property type="entry name" value="P-loop containing nucleoside triphosphate hydrolases"/>
    <property type="match status" value="1"/>
</dbReference>
<dbReference type="Gene3D" id="3.40.50.300">
    <property type="entry name" value="P-loop containing nucleotide triphosphate hydrolases"/>
    <property type="match status" value="1"/>
</dbReference>
<keyword evidence="1" id="KW-0812">Transmembrane</keyword>
<dbReference type="InterPro" id="IPR027417">
    <property type="entry name" value="P-loop_NTPase"/>
</dbReference>
<dbReference type="AlphaFoldDB" id="A0AAW5SRW4"/>
<comment type="caution">
    <text evidence="2">The sequence shown here is derived from an EMBL/GenBank/DDBJ whole genome shotgun (WGS) entry which is preliminary data.</text>
</comment>
<sequence>MLAFVGGFITTAVAYLFVPVVWLLLAVAPGAAAWWLSEHVGARNYHRRSLRLLLAARLNEVIPGWEGRSLLIQWDGGHLPADVVEIKIGLPAKTSPAKVVPNIKAVINETVGGQWSIATKGTVLTCRRAVVVNDPPPLKHLKDVLSDRDCFGDGYRLKKCDLTADNTAVESYVVGYSNGNAFAKTAQKRSGVETVLRERVPVPSGSWMFDWKLADAELEAVRSAFEPIMYAKPIKHFVQSREEAIDLYPKAEFVLGVYGDGSPVIWSPVAEGTPHCNTCGASGKGKTSWAHTLIAQAAALGWCVIIADFKLAKSFRGFLDWPNVHVVTNGVYSNIKTIYYVVEILNRRRAQSGASSVISDDVPILFIMDEYADFAMQMVKNVWPRFKGQGDPSQPPVLGEMDQLIIMCREFRIHIVTMLQKPSADFINTNIIFNSGKKFQVGNMEGPMSNTYWGNYDIGSSFPDVPGRGLVKDADSRLKAREFQAYYTPDPIKARKPKDLAILAELLPQKSLYPRVTFDLPSPYDITQWDQIVTAPWELADERPDLDPLSPYFRPQPIFTYDTLGDMDPASMSVQR</sequence>
<evidence type="ECO:0000256" key="1">
    <source>
        <dbReference type="SAM" id="Phobius"/>
    </source>
</evidence>
<name>A0AAW5SRW4_MYCNV</name>
<reference evidence="2" key="2">
    <citation type="journal article" date="2022" name="BMC Genomics">
        <title>Comparative genome analysis of mycobacteria focusing on tRNA and non-coding RNA.</title>
        <authorList>
            <person name="Behra P.R.K."/>
            <person name="Pettersson B.M.F."/>
            <person name="Ramesh M."/>
            <person name="Das S."/>
            <person name="Dasgupta S."/>
            <person name="Kirsebom L.A."/>
        </authorList>
    </citation>
    <scope>NUCLEOTIDE SEQUENCE</scope>
    <source>
        <strain evidence="2">DSM 44203</strain>
    </source>
</reference>
<keyword evidence="1" id="KW-0472">Membrane</keyword>
<organism evidence="2 3">
    <name type="scientific">Mycolicibacterium novocastrense</name>
    <name type="common">Mycobacterium novocastrense</name>
    <dbReference type="NCBI Taxonomy" id="59813"/>
    <lineage>
        <taxon>Bacteria</taxon>
        <taxon>Bacillati</taxon>
        <taxon>Actinomycetota</taxon>
        <taxon>Actinomycetes</taxon>
        <taxon>Mycobacteriales</taxon>
        <taxon>Mycobacteriaceae</taxon>
        <taxon>Mycolicibacterium</taxon>
    </lineage>
</organism>